<proteinExistence type="predicted"/>
<comment type="caution">
    <text evidence="1">The sequence shown here is derived from an EMBL/GenBank/DDBJ whole genome shotgun (WGS) entry which is preliminary data.</text>
</comment>
<sequence length="47" mass="5466">MKIEELYEKQGRGVRCLVCERRCLIEEGKKGICRNYTNLEGKLVHIG</sequence>
<dbReference type="RefSeq" id="WP_283218033.1">
    <property type="nucleotide sequence ID" value="NZ_LGFD01000097.1"/>
</dbReference>
<dbReference type="PATRIC" id="fig|172049.5.peg.921"/>
<gene>
    <name evidence="1" type="ORF">XD54_2101</name>
</gene>
<name>A0A101EJN7_9EURY</name>
<accession>A0A101EJN7</accession>
<evidence type="ECO:0000313" key="2">
    <source>
        <dbReference type="Proteomes" id="UP000053911"/>
    </source>
</evidence>
<dbReference type="Proteomes" id="UP000053911">
    <property type="component" value="Unassembled WGS sequence"/>
</dbReference>
<dbReference type="AlphaFoldDB" id="A0A101EJN7"/>
<keyword evidence="1" id="KW-0670">Pyruvate</keyword>
<dbReference type="EMBL" id="LGFD01000097">
    <property type="protein sequence ID" value="KUK16608.1"/>
    <property type="molecule type" value="Genomic_DNA"/>
</dbReference>
<evidence type="ECO:0000313" key="1">
    <source>
        <dbReference type="EMBL" id="KUK16608.1"/>
    </source>
</evidence>
<protein>
    <submittedName>
        <fullName evidence="1">Pyruvate formate-lyase activating enzyme</fullName>
    </submittedName>
</protein>
<organism evidence="1 2">
    <name type="scientific">Thermococcus sibiricus</name>
    <dbReference type="NCBI Taxonomy" id="172049"/>
    <lineage>
        <taxon>Archaea</taxon>
        <taxon>Methanobacteriati</taxon>
        <taxon>Methanobacteriota</taxon>
        <taxon>Thermococci</taxon>
        <taxon>Thermococcales</taxon>
        <taxon>Thermococcaceae</taxon>
        <taxon>Thermococcus</taxon>
    </lineage>
</organism>
<dbReference type="GO" id="GO:0016829">
    <property type="term" value="F:lyase activity"/>
    <property type="evidence" value="ECO:0007669"/>
    <property type="project" value="UniProtKB-KW"/>
</dbReference>
<reference evidence="2" key="1">
    <citation type="journal article" date="2015" name="MBio">
        <title>Genome-Resolved Metagenomic Analysis Reveals Roles for Candidate Phyla and Other Microbial Community Members in Biogeochemical Transformations in Oil Reservoirs.</title>
        <authorList>
            <person name="Hu P."/>
            <person name="Tom L."/>
            <person name="Singh A."/>
            <person name="Thomas B.C."/>
            <person name="Baker B.J."/>
            <person name="Piceno Y.M."/>
            <person name="Andersen G.L."/>
            <person name="Banfield J.F."/>
        </authorList>
    </citation>
    <scope>NUCLEOTIDE SEQUENCE [LARGE SCALE GENOMIC DNA]</scope>
</reference>
<keyword evidence="1" id="KW-0456">Lyase</keyword>